<evidence type="ECO:0000256" key="12">
    <source>
        <dbReference type="PIRNR" id="PIRNR003097"/>
    </source>
</evidence>
<dbReference type="GO" id="GO:0005886">
    <property type="term" value="C:plasma membrane"/>
    <property type="evidence" value="ECO:0007669"/>
    <property type="project" value="UniProtKB-SubCell"/>
</dbReference>
<comment type="subunit">
    <text evidence="3">Forms a membrane-associated complex with FtsE.</text>
</comment>
<evidence type="ECO:0000256" key="13">
    <source>
        <dbReference type="SAM" id="Phobius"/>
    </source>
</evidence>
<dbReference type="GO" id="GO:0032153">
    <property type="term" value="C:cell division site"/>
    <property type="evidence" value="ECO:0007669"/>
    <property type="project" value="TreeGrafter"/>
</dbReference>
<dbReference type="NCBIfam" id="TIGR00439">
    <property type="entry name" value="FtsX_Gneg"/>
    <property type="match status" value="1"/>
</dbReference>
<keyword evidence="5 12" id="KW-1003">Cell membrane</keyword>
<evidence type="ECO:0000256" key="4">
    <source>
        <dbReference type="ARBA" id="ARBA00021907"/>
    </source>
</evidence>
<keyword evidence="8 13" id="KW-0812">Transmembrane</keyword>
<dbReference type="PIRSF" id="PIRSF003097">
    <property type="entry name" value="FtsX"/>
    <property type="match status" value="1"/>
</dbReference>
<keyword evidence="9 13" id="KW-1133">Transmembrane helix</keyword>
<organism evidence="16 17">
    <name type="scientific">Lamprobacter modestohalophilus</name>
    <dbReference type="NCBI Taxonomy" id="1064514"/>
    <lineage>
        <taxon>Bacteria</taxon>
        <taxon>Pseudomonadati</taxon>
        <taxon>Pseudomonadota</taxon>
        <taxon>Gammaproteobacteria</taxon>
        <taxon>Chromatiales</taxon>
        <taxon>Chromatiaceae</taxon>
        <taxon>Lamprobacter</taxon>
    </lineage>
</organism>
<evidence type="ECO:0000259" key="14">
    <source>
        <dbReference type="Pfam" id="PF02687"/>
    </source>
</evidence>
<feature type="domain" description="ABC3 transporter permease C-terminal" evidence="14">
    <location>
        <begin position="161"/>
        <end position="276"/>
    </location>
</feature>
<dbReference type="PANTHER" id="PTHR47755:SF1">
    <property type="entry name" value="CELL DIVISION PROTEIN FTSX"/>
    <property type="match status" value="1"/>
</dbReference>
<evidence type="ECO:0000256" key="7">
    <source>
        <dbReference type="ARBA" id="ARBA00022618"/>
    </source>
</evidence>
<accession>A0A9X0WBZ4</accession>
<comment type="function">
    <text evidence="12">Part of the ABC transporter FtsEX involved in cellular division.</text>
</comment>
<evidence type="ECO:0000256" key="1">
    <source>
        <dbReference type="ARBA" id="ARBA00004429"/>
    </source>
</evidence>
<feature type="transmembrane region" description="Helical" evidence="13">
    <location>
        <begin position="206"/>
        <end position="232"/>
    </location>
</feature>
<feature type="transmembrane region" description="Helical" evidence="13">
    <location>
        <begin position="153"/>
        <end position="175"/>
    </location>
</feature>
<comment type="caution">
    <text evidence="16">The sequence shown here is derived from an EMBL/GenBank/DDBJ whole genome shotgun (WGS) entry which is preliminary data.</text>
</comment>
<evidence type="ECO:0000313" key="17">
    <source>
        <dbReference type="Proteomes" id="UP001138768"/>
    </source>
</evidence>
<evidence type="ECO:0000256" key="11">
    <source>
        <dbReference type="ARBA" id="ARBA00023306"/>
    </source>
</evidence>
<dbReference type="Pfam" id="PF02687">
    <property type="entry name" value="FtsX"/>
    <property type="match status" value="1"/>
</dbReference>
<proteinExistence type="inferred from homology"/>
<feature type="transmembrane region" description="Helical" evidence="13">
    <location>
        <begin position="252"/>
        <end position="276"/>
    </location>
</feature>
<dbReference type="InterPro" id="IPR047590">
    <property type="entry name" value="FtsX_proteobact-type"/>
</dbReference>
<evidence type="ECO:0000256" key="5">
    <source>
        <dbReference type="ARBA" id="ARBA00022475"/>
    </source>
</evidence>
<evidence type="ECO:0000256" key="6">
    <source>
        <dbReference type="ARBA" id="ARBA00022519"/>
    </source>
</evidence>
<gene>
    <name evidence="16" type="ORF">CKO42_19510</name>
</gene>
<name>A0A9X0WBZ4_9GAMM</name>
<evidence type="ECO:0000259" key="15">
    <source>
        <dbReference type="Pfam" id="PF18075"/>
    </source>
</evidence>
<dbReference type="AlphaFoldDB" id="A0A9X0WBZ4"/>
<evidence type="ECO:0000256" key="9">
    <source>
        <dbReference type="ARBA" id="ARBA00022989"/>
    </source>
</evidence>
<keyword evidence="17" id="KW-1185">Reference proteome</keyword>
<evidence type="ECO:0000256" key="3">
    <source>
        <dbReference type="ARBA" id="ARBA00011160"/>
    </source>
</evidence>
<keyword evidence="7 12" id="KW-0132">Cell division</keyword>
<dbReference type="InterPro" id="IPR040690">
    <property type="entry name" value="FtsX_ECD"/>
</dbReference>
<evidence type="ECO:0000313" key="16">
    <source>
        <dbReference type="EMBL" id="MBK1620576.1"/>
    </source>
</evidence>
<dbReference type="InterPro" id="IPR004513">
    <property type="entry name" value="FtsX"/>
</dbReference>
<comment type="subcellular location">
    <subcellularLocation>
        <location evidence="1">Cell inner membrane</location>
        <topology evidence="1">Multi-pass membrane protein</topology>
    </subcellularLocation>
</comment>
<keyword evidence="10 12" id="KW-0472">Membrane</keyword>
<feature type="domain" description="FtsX extracellular" evidence="15">
    <location>
        <begin position="44"/>
        <end position="136"/>
    </location>
</feature>
<dbReference type="Pfam" id="PF18075">
    <property type="entry name" value="FtsX_ECD"/>
    <property type="match status" value="1"/>
</dbReference>
<dbReference type="InterPro" id="IPR003838">
    <property type="entry name" value="ABC3_permease_C"/>
</dbReference>
<dbReference type="GO" id="GO:0051301">
    <property type="term" value="P:cell division"/>
    <property type="evidence" value="ECO:0007669"/>
    <property type="project" value="UniProtKB-KW"/>
</dbReference>
<evidence type="ECO:0000256" key="2">
    <source>
        <dbReference type="ARBA" id="ARBA00007379"/>
    </source>
</evidence>
<keyword evidence="6 12" id="KW-0997">Cell inner membrane</keyword>
<evidence type="ECO:0000256" key="8">
    <source>
        <dbReference type="ARBA" id="ARBA00022692"/>
    </source>
</evidence>
<keyword evidence="11 12" id="KW-0131">Cell cycle</keyword>
<reference evidence="16 17" key="1">
    <citation type="journal article" date="2020" name="Microorganisms">
        <title>Osmotic Adaptation and Compatible Solute Biosynthesis of Phototrophic Bacteria as Revealed from Genome Analyses.</title>
        <authorList>
            <person name="Imhoff J.F."/>
            <person name="Rahn T."/>
            <person name="Kunzel S."/>
            <person name="Keller A."/>
            <person name="Neulinger S.C."/>
        </authorList>
    </citation>
    <scope>NUCLEOTIDE SEQUENCE [LARGE SCALE GENOMIC DNA]</scope>
    <source>
        <strain evidence="16 17">DSM 25653</strain>
    </source>
</reference>
<dbReference type="PANTHER" id="PTHR47755">
    <property type="entry name" value="CELL DIVISION PROTEIN FTSX"/>
    <property type="match status" value="1"/>
</dbReference>
<sequence>MLQQPLNTLMTVAAVAIALALPAALVVALDNVKRLGGDWQRSATVSVFLGSRVDEAQGAQLRQRLAQLPEVETVALISRAEGLSEFRDYSGLSSALDQLTENPLPVVLELQLYPAALKPAQLEPFIDRIEQLPEVDFLREDARWAQRFQAILALLRAGVSLLALLLGLGVLLVIGNSIRLEIESRRDEIRIMGLVGATARFARRRFLYIGAWYGLFGGALAAVLVTLMVWLLAAQAAPLEALYHRTFDIHGLGPAGIGALLLGSSLLGIAGSWIAVGRHLDLCDDR</sequence>
<protein>
    <recommendedName>
        <fullName evidence="4 12">Cell division protein FtsX</fullName>
    </recommendedName>
</protein>
<dbReference type="Gene3D" id="3.30.70.3040">
    <property type="match status" value="1"/>
</dbReference>
<evidence type="ECO:0000256" key="10">
    <source>
        <dbReference type="ARBA" id="ARBA00023136"/>
    </source>
</evidence>
<dbReference type="Proteomes" id="UP001138768">
    <property type="component" value="Unassembled WGS sequence"/>
</dbReference>
<comment type="similarity">
    <text evidence="2 12">Belongs to the ABC-4 integral membrane protein family. FtsX subfamily.</text>
</comment>
<dbReference type="EMBL" id="NRRY01000043">
    <property type="protein sequence ID" value="MBK1620576.1"/>
    <property type="molecule type" value="Genomic_DNA"/>
</dbReference>